<comment type="subcellular location">
    <subcellularLocation>
        <location evidence="2">Cytoplasm</location>
    </subcellularLocation>
    <subcellularLocation>
        <location evidence="1">Nucleus</location>
    </subcellularLocation>
</comment>
<dbReference type="PROSITE" id="PS51821">
    <property type="entry name" value="VELVET"/>
    <property type="match status" value="1"/>
</dbReference>
<dbReference type="GO" id="GO:0043455">
    <property type="term" value="P:regulation of secondary metabolic process"/>
    <property type="evidence" value="ECO:0007669"/>
    <property type="project" value="UniProtKB-ARBA"/>
</dbReference>
<evidence type="ECO:0000256" key="3">
    <source>
        <dbReference type="ARBA" id="ARBA00022490"/>
    </source>
</evidence>
<comment type="similarity">
    <text evidence="7">Belongs to the velvet family. VeA subfamily.</text>
</comment>
<keyword evidence="4" id="KW-0805">Transcription regulation</keyword>
<evidence type="ECO:0000256" key="5">
    <source>
        <dbReference type="ARBA" id="ARBA00023163"/>
    </source>
</evidence>
<evidence type="ECO:0000256" key="2">
    <source>
        <dbReference type="ARBA" id="ARBA00004496"/>
    </source>
</evidence>
<sequence length="659" mass="73391">MAGVMAVSNETKASTSRVTKEGRHLTYEMEVIQQPERARACGSGAKSSADRRPVDPPPVVQLRIFEGEAKNEITFSHNANFLLFTTLEPARQMAHGRVQSAQNPASFPVLTGMPVAGMAYLDRPQPGGYFIFPDLSVRHEGKFRLSFNLYEELKESKDGDVESSHSSPEAKDIKPPRNPGIPPKNHVFWRLEVKSVPFSVYSAKKFPGLAESTNLSRVVAEQGCRVRIRRDVRMRRRDTKSKDYEDYDDSAYPRTDRFATPGQQIPERPRSISNGSIHGSVHGSIHGSVEPTTPYTLENRRSSGDLGYSYNQQPSFAPVAAPPQPVQTPTYSSHLSFGSSASQFAAPTFQPPSAPVSQPAQRYAQTSHDYHYQPNGHRQMSASQNFAYPPSQPQTPTYQQPQPSLYSGNTVDYKPIPSYRRASLPPSQQSYTSQSMNQYNQSDTRQNNTYVQVDARQNPAFPQVDTRQNPLYPQIDTRQSSVYPQVDSRHNSLQSSYYSSPSQSQAPRSATPTNSSHVLPPILSLQPPHENKYEPGTPTATLPTPTGSSSSSGFENLRSKAQQTYPTSAPMPATNTIYDPTRTQGKRSHDQVFDSSHQYQPVHNGIRPATYNHGQDVPQIQADDGSLMTEYEIEPLRELIYRRADGSKQIKKCPSPLID</sequence>
<keyword evidence="11" id="KW-1185">Reference proteome</keyword>
<dbReference type="GO" id="GO:0051176">
    <property type="term" value="P:positive regulation of sulfur metabolic process"/>
    <property type="evidence" value="ECO:0007669"/>
    <property type="project" value="UniProtKB-ARBA"/>
</dbReference>
<dbReference type="InterPro" id="IPR038491">
    <property type="entry name" value="Velvet_dom_sf"/>
</dbReference>
<feature type="region of interest" description="Disordered" evidence="8">
    <location>
        <begin position="476"/>
        <end position="573"/>
    </location>
</feature>
<dbReference type="InterPro" id="IPR037525">
    <property type="entry name" value="Velvet_dom"/>
</dbReference>
<dbReference type="GO" id="GO:0005634">
    <property type="term" value="C:nucleus"/>
    <property type="evidence" value="ECO:0007669"/>
    <property type="project" value="UniProtKB-SubCell"/>
</dbReference>
<evidence type="ECO:0000259" key="9">
    <source>
        <dbReference type="PROSITE" id="PS51821"/>
    </source>
</evidence>
<feature type="region of interest" description="Disordered" evidence="8">
    <location>
        <begin position="237"/>
        <end position="440"/>
    </location>
</feature>
<name>A0A8H3FLH0_9LECA</name>
<dbReference type="Pfam" id="PF11754">
    <property type="entry name" value="Velvet"/>
    <property type="match status" value="1"/>
</dbReference>
<feature type="compositionally biased region" description="Polar residues" evidence="8">
    <location>
        <begin position="331"/>
        <end position="345"/>
    </location>
</feature>
<feature type="compositionally biased region" description="Low complexity" evidence="8">
    <location>
        <begin position="535"/>
        <end position="553"/>
    </location>
</feature>
<evidence type="ECO:0000256" key="6">
    <source>
        <dbReference type="ARBA" id="ARBA00023242"/>
    </source>
</evidence>
<dbReference type="Proteomes" id="UP000664521">
    <property type="component" value="Unassembled WGS sequence"/>
</dbReference>
<feature type="compositionally biased region" description="Low complexity" evidence="8">
    <location>
        <begin position="394"/>
        <end position="404"/>
    </location>
</feature>
<feature type="domain" description="Velvet" evidence="9">
    <location>
        <begin position="22"/>
        <end position="229"/>
    </location>
</feature>
<feature type="compositionally biased region" description="Polar residues" evidence="8">
    <location>
        <begin position="8"/>
        <end position="17"/>
    </location>
</feature>
<keyword evidence="3" id="KW-0963">Cytoplasm</keyword>
<dbReference type="Gene3D" id="2.60.40.3960">
    <property type="entry name" value="Velvet domain"/>
    <property type="match status" value="1"/>
</dbReference>
<organism evidence="10 11">
    <name type="scientific">Heterodermia speciosa</name>
    <dbReference type="NCBI Taxonomy" id="116794"/>
    <lineage>
        <taxon>Eukaryota</taxon>
        <taxon>Fungi</taxon>
        <taxon>Dikarya</taxon>
        <taxon>Ascomycota</taxon>
        <taxon>Pezizomycotina</taxon>
        <taxon>Lecanoromycetes</taxon>
        <taxon>OSLEUM clade</taxon>
        <taxon>Lecanoromycetidae</taxon>
        <taxon>Caliciales</taxon>
        <taxon>Physciaceae</taxon>
        <taxon>Heterodermia</taxon>
    </lineage>
</organism>
<comment type="caution">
    <text evidence="10">The sequence shown here is derived from an EMBL/GenBank/DDBJ whole genome shotgun (WGS) entry which is preliminary data.</text>
</comment>
<feature type="compositionally biased region" description="Low complexity" evidence="8">
    <location>
        <begin position="491"/>
        <end position="510"/>
    </location>
</feature>
<dbReference type="FunFam" id="2.60.40.3960:FF:000001">
    <property type="entry name" value="Sexual development activator VeA"/>
    <property type="match status" value="1"/>
</dbReference>
<evidence type="ECO:0000256" key="4">
    <source>
        <dbReference type="ARBA" id="ARBA00023015"/>
    </source>
</evidence>
<dbReference type="PANTHER" id="PTHR33572:SF14">
    <property type="entry name" value="DEVELOPMENTAL AND SECONDARY METABOLISM REGULATOR VEA"/>
    <property type="match status" value="1"/>
</dbReference>
<feature type="compositionally biased region" description="Polar residues" evidence="8">
    <location>
        <begin position="559"/>
        <end position="573"/>
    </location>
</feature>
<accession>A0A8H3FLH0</accession>
<dbReference type="PANTHER" id="PTHR33572">
    <property type="entry name" value="SPORE DEVELOPMENT REGULATOR VOSA"/>
    <property type="match status" value="1"/>
</dbReference>
<dbReference type="AlphaFoldDB" id="A0A8H3FLH0"/>
<feature type="compositionally biased region" description="Basic and acidic residues" evidence="8">
    <location>
        <begin position="157"/>
        <end position="175"/>
    </location>
</feature>
<dbReference type="OrthoDB" id="5384689at2759"/>
<gene>
    <name evidence="10" type="primary">VE1</name>
    <name evidence="10" type="ORF">HETSPECPRED_006409</name>
</gene>
<feature type="region of interest" description="Disordered" evidence="8">
    <location>
        <begin position="157"/>
        <end position="181"/>
    </location>
</feature>
<feature type="region of interest" description="Disordered" evidence="8">
    <location>
        <begin position="1"/>
        <end position="22"/>
    </location>
</feature>
<keyword evidence="6" id="KW-0539">Nucleus</keyword>
<reference evidence="10" key="1">
    <citation type="submission" date="2021-03" db="EMBL/GenBank/DDBJ databases">
        <authorList>
            <person name="Tagirdzhanova G."/>
        </authorList>
    </citation>
    <scope>NUCLEOTIDE SEQUENCE</scope>
</reference>
<keyword evidence="5" id="KW-0804">Transcription</keyword>
<evidence type="ECO:0000313" key="10">
    <source>
        <dbReference type="EMBL" id="CAF9926734.1"/>
    </source>
</evidence>
<dbReference type="InterPro" id="IPR021740">
    <property type="entry name" value="Velvet"/>
</dbReference>
<dbReference type="EMBL" id="CAJPDS010000042">
    <property type="protein sequence ID" value="CAF9926734.1"/>
    <property type="molecule type" value="Genomic_DNA"/>
</dbReference>
<proteinExistence type="inferred from homology"/>
<evidence type="ECO:0000256" key="7">
    <source>
        <dbReference type="ARBA" id="ARBA00038005"/>
    </source>
</evidence>
<dbReference type="GO" id="GO:0034250">
    <property type="term" value="P:positive regulation of amide metabolic process"/>
    <property type="evidence" value="ECO:0007669"/>
    <property type="project" value="UniProtKB-ARBA"/>
</dbReference>
<evidence type="ECO:0000313" key="11">
    <source>
        <dbReference type="Proteomes" id="UP000664521"/>
    </source>
</evidence>
<feature type="compositionally biased region" description="Polar residues" evidence="8">
    <location>
        <begin position="376"/>
        <end position="386"/>
    </location>
</feature>
<feature type="compositionally biased region" description="Polar residues" evidence="8">
    <location>
        <begin position="425"/>
        <end position="440"/>
    </location>
</feature>
<dbReference type="GO" id="GO:0005737">
    <property type="term" value="C:cytoplasm"/>
    <property type="evidence" value="ECO:0007669"/>
    <property type="project" value="UniProtKB-SubCell"/>
</dbReference>
<evidence type="ECO:0000256" key="8">
    <source>
        <dbReference type="SAM" id="MobiDB-lite"/>
    </source>
</evidence>
<evidence type="ECO:0000256" key="1">
    <source>
        <dbReference type="ARBA" id="ARBA00004123"/>
    </source>
</evidence>
<protein>
    <submittedName>
        <fullName evidence="10">Velvet protein</fullName>
    </submittedName>
</protein>
<feature type="region of interest" description="Disordered" evidence="8">
    <location>
        <begin position="36"/>
        <end position="55"/>
    </location>
</feature>